<reference evidence="1" key="1">
    <citation type="submission" date="2017-08" db="EMBL/GenBank/DDBJ databases">
        <title>Whole genome sequencing of Salmonella enterica.</title>
        <authorList>
            <person name="Bell R."/>
            <person name="Levy K."/>
        </authorList>
    </citation>
    <scope>NUCLEOTIDE SEQUENCE [LARGE SCALE GENOMIC DNA]</scope>
    <source>
        <strain evidence="1">CFSAN060805</strain>
    </source>
</reference>
<evidence type="ECO:0000313" key="1">
    <source>
        <dbReference type="EMBL" id="PDN80894.1"/>
    </source>
</evidence>
<proteinExistence type="predicted"/>
<gene>
    <name evidence="1" type="ORF">CIC26_22620</name>
</gene>
<dbReference type="AlphaFoldDB" id="A0A2A6D4W3"/>
<organism evidence="1">
    <name type="scientific">Salmonella enterica</name>
    <name type="common">Salmonella choleraesuis</name>
    <dbReference type="NCBI Taxonomy" id="28901"/>
    <lineage>
        <taxon>Bacteria</taxon>
        <taxon>Pseudomonadati</taxon>
        <taxon>Pseudomonadota</taxon>
        <taxon>Gammaproteobacteria</taxon>
        <taxon>Enterobacterales</taxon>
        <taxon>Enterobacteriaceae</taxon>
        <taxon>Salmonella</taxon>
    </lineage>
</organism>
<protein>
    <submittedName>
        <fullName evidence="1">Uncharacterized protein</fullName>
    </submittedName>
</protein>
<sequence length="87" mass="10294">MTEKPEEDLTIAERVRRAEADRYGYSWLSIAELAEFNYEQVFINHRCIPPALITYRELLGDLYFVHLAILEKLNTRQDVRVLFSFQG</sequence>
<dbReference type="RefSeq" id="WP_023972459.1">
    <property type="nucleotide sequence ID" value="NZ_CP075111.1"/>
</dbReference>
<name>A0A2A6D4W3_SALER</name>
<dbReference type="Proteomes" id="UP000873581">
    <property type="component" value="Unassembled WGS sequence"/>
</dbReference>
<comment type="caution">
    <text evidence="1">The sequence shown here is derived from an EMBL/GenBank/DDBJ whole genome shotgun (WGS) entry which is preliminary data.</text>
</comment>
<accession>A0A2A6D4W3</accession>
<dbReference type="EMBL" id="NPLM01000013">
    <property type="protein sequence ID" value="PDN80894.1"/>
    <property type="molecule type" value="Genomic_DNA"/>
</dbReference>